<reference evidence="6 7" key="1">
    <citation type="submission" date="2021-06" db="EMBL/GenBank/DDBJ databases">
        <authorList>
            <person name="Palmer J.M."/>
        </authorList>
    </citation>
    <scope>NUCLEOTIDE SEQUENCE [LARGE SCALE GENOMIC DNA]</scope>
    <source>
        <strain evidence="6 7">CL_MEX2019</strain>
        <tissue evidence="6">Muscle</tissue>
    </source>
</reference>
<dbReference type="PANTHER" id="PTHR10331">
    <property type="entry name" value="T COMPLEX PROTEIN 10"/>
    <property type="match status" value="1"/>
</dbReference>
<feature type="compositionally biased region" description="Polar residues" evidence="3">
    <location>
        <begin position="413"/>
        <end position="425"/>
    </location>
</feature>
<organism evidence="6 7">
    <name type="scientific">Characodon lateralis</name>
    <dbReference type="NCBI Taxonomy" id="208331"/>
    <lineage>
        <taxon>Eukaryota</taxon>
        <taxon>Metazoa</taxon>
        <taxon>Chordata</taxon>
        <taxon>Craniata</taxon>
        <taxon>Vertebrata</taxon>
        <taxon>Euteleostomi</taxon>
        <taxon>Actinopterygii</taxon>
        <taxon>Neopterygii</taxon>
        <taxon>Teleostei</taxon>
        <taxon>Neoteleostei</taxon>
        <taxon>Acanthomorphata</taxon>
        <taxon>Ovalentaria</taxon>
        <taxon>Atherinomorphae</taxon>
        <taxon>Cyprinodontiformes</taxon>
        <taxon>Goodeidae</taxon>
        <taxon>Characodon</taxon>
    </lineage>
</organism>
<evidence type="ECO:0000259" key="4">
    <source>
        <dbReference type="Pfam" id="PF07202"/>
    </source>
</evidence>
<feature type="domain" description="Centromere protein J C-terminal" evidence="4">
    <location>
        <begin position="1186"/>
        <end position="1213"/>
    </location>
</feature>
<keyword evidence="7" id="KW-1185">Reference proteome</keyword>
<feature type="compositionally biased region" description="Basic and acidic residues" evidence="3">
    <location>
        <begin position="231"/>
        <end position="244"/>
    </location>
</feature>
<evidence type="ECO:0000256" key="3">
    <source>
        <dbReference type="SAM" id="MobiDB-lite"/>
    </source>
</evidence>
<protein>
    <recommendedName>
        <fullName evidence="8">Centromere protein J</fullName>
    </recommendedName>
</protein>
<dbReference type="EMBL" id="JAHUTJ010057464">
    <property type="protein sequence ID" value="MED6286068.1"/>
    <property type="molecule type" value="Genomic_DNA"/>
</dbReference>
<evidence type="ECO:0000313" key="7">
    <source>
        <dbReference type="Proteomes" id="UP001352852"/>
    </source>
</evidence>
<dbReference type="Proteomes" id="UP001352852">
    <property type="component" value="Unassembled WGS sequence"/>
</dbReference>
<sequence>MFSPSELQHSPADFLTRWMPSSTRAGVILGPSPELARPLRHIAAAVPAPLHPDDSFASDFAPLPASTDSSCLGVDGCGEGTRPVSSLHPAPQGTSDGQLESLEEMASKTQDLPLMMKLEKLRKWQQHMHEQLKAHQLEELLCLQEEQQRLLGIVNVSQICTERPDLPGTQWQKDPVQPSPDRNCSEMTHGICGLRQELQLSTPSGQEQLSEHQEYEDDDDNREDLWDSSDENPKQSVDPRHLSELGDVLMQAEAKSRQQEKVSHDRPIKPGIGGQKKTFEELLEEQLRLEEQRLMSAQQQPKPARPEAAVPPRRPFLKRGEGLSRFTNSSKASAPKAKDKKYQKPQPEASAILRSYSAPSSILKGSSNGVPQLPVQRKTAVLNKENRVRGLCSPPQDVRADSKAARTRVLGSHQRQNTGPATVQTESEARQVKHLLRQEKEQNVAVSVQAARNTGPSLQLNPVTKQEKLQRCEYNRQLESMELGEFELLEQAAEELSFSSNSSFVMKVLHIDQQKRQAAIGLHKRRLSSTPIKLTSGSEPQKNGGVQHTDGSGCEGKVSDENEGRQESEEEDKGDSSSEFGDKEVMIKGTVCFSAPSNPTYDKRSYQDEASLEDSSSNGAEEEEEESDSVSSNADGSTLIEDSQQRKVIFDDDDTWNDLEDTVCSKDTVCSEVSPVPKLNASGVSPPEKTMLRKVAVSRAMELDKGPEAEAAPASQLMTRLFPLLKPKTQSDPLPVPPAASENKPQGVTGQQVQSRQLRERLAELEIEIERFKKENAALAKLRQENEKRQEDLRKERLEFEQTKAEELARFEEYKKEENRKLQKERKVFEKHASAARAIPDKKEREEIQLLKQQLGSLQEELKRRESRWASTHSRLRQQINSLNQESSSLRDEIRMLEKLRLSGWKRSSVSAEEVVQTKDGPRISDSSVPSVTKGVTFATPLDSRGSSSSPPRSTAARRNSKESSQGAAAGIKSSLRRSASLGSSLSFSSSKFCARRMEEKPRPTSKSQEISAHSQDCSPNIEDLVPEPESCEVNEPELLQEVITHPDGKIEKVLPNGDRLIAFPNGTMKEVSADGLSAKVTFFNGDTKQITADQRVIYYYAEAQTTHITYPDGMEVLHFPNNQTEKHFADGRKEITFPDQTVKNLYPDGREESVLTDGTIVQVNPDGTKEIHFNTGQKEIHTAEYKRREYPDGTVKTVYNNGRQETRYPTGRLRVKDKDGKVILDNQP</sequence>
<feature type="coiled-coil region" evidence="2">
    <location>
        <begin position="841"/>
        <end position="900"/>
    </location>
</feature>
<feature type="compositionally biased region" description="Low complexity" evidence="3">
    <location>
        <begin position="944"/>
        <end position="958"/>
    </location>
</feature>
<feature type="region of interest" description="Disordered" evidence="3">
    <location>
        <begin position="911"/>
        <end position="976"/>
    </location>
</feature>
<accession>A0ABU7EFN0</accession>
<dbReference type="Gene3D" id="2.60.450.20">
    <property type="match status" value="1"/>
</dbReference>
<evidence type="ECO:0000256" key="1">
    <source>
        <dbReference type="ARBA" id="ARBA00005627"/>
    </source>
</evidence>
<comment type="similarity">
    <text evidence="1">Belongs to the TCP10 family.</text>
</comment>
<feature type="compositionally biased region" description="Polar residues" evidence="3">
    <location>
        <begin position="529"/>
        <end position="550"/>
    </location>
</feature>
<feature type="region of interest" description="Disordered" evidence="3">
    <location>
        <begin position="529"/>
        <end position="646"/>
    </location>
</feature>
<evidence type="ECO:0000256" key="2">
    <source>
        <dbReference type="SAM" id="Coils"/>
    </source>
</evidence>
<dbReference type="PANTHER" id="PTHR10331:SF27">
    <property type="entry name" value="CENTROMERE PROTEIN J"/>
    <property type="match status" value="1"/>
</dbReference>
<dbReference type="InterPro" id="IPR047002">
    <property type="entry name" value="Tcp10_C_sf"/>
</dbReference>
<feature type="region of interest" description="Disordered" evidence="3">
    <location>
        <begin position="290"/>
        <end position="351"/>
    </location>
</feature>
<dbReference type="InterPro" id="IPR026581">
    <property type="entry name" value="TCP10L/CENPJ"/>
</dbReference>
<evidence type="ECO:0008006" key="8">
    <source>
        <dbReference type="Google" id="ProtNLM"/>
    </source>
</evidence>
<feature type="compositionally biased region" description="Polar residues" evidence="3">
    <location>
        <begin position="1005"/>
        <end position="1019"/>
    </location>
</feature>
<feature type="domain" description="Centromere protein J C-terminal" evidence="4">
    <location>
        <begin position="1148"/>
        <end position="1182"/>
    </location>
</feature>
<dbReference type="Pfam" id="PF25779">
    <property type="entry name" value="Tubulin-bind_CPAP"/>
    <property type="match status" value="1"/>
</dbReference>
<feature type="domain" description="CENPJ tubulin-binding region" evidence="5">
    <location>
        <begin position="263"/>
        <end position="328"/>
    </location>
</feature>
<gene>
    <name evidence="6" type="ORF">CHARACLAT_002124</name>
</gene>
<feature type="compositionally biased region" description="Acidic residues" evidence="3">
    <location>
        <begin position="214"/>
        <end position="230"/>
    </location>
</feature>
<dbReference type="InterPro" id="IPR058029">
    <property type="entry name" value="Tubulin-bd_CENPJ"/>
</dbReference>
<feature type="region of interest" description="Disordered" evidence="3">
    <location>
        <begin position="202"/>
        <end position="277"/>
    </location>
</feature>
<feature type="domain" description="Centromere protein J C-terminal" evidence="4">
    <location>
        <begin position="1041"/>
        <end position="1072"/>
    </location>
</feature>
<dbReference type="InterPro" id="IPR009852">
    <property type="entry name" value="CENPJ_C_dom"/>
</dbReference>
<dbReference type="Pfam" id="PF07202">
    <property type="entry name" value="Tcp10_C"/>
    <property type="match status" value="4"/>
</dbReference>
<feature type="domain" description="Centromere protein J C-terminal" evidence="4">
    <location>
        <begin position="1112"/>
        <end position="1140"/>
    </location>
</feature>
<feature type="region of interest" description="Disordered" evidence="3">
    <location>
        <begin position="386"/>
        <end position="425"/>
    </location>
</feature>
<feature type="compositionally biased region" description="Polar residues" evidence="3">
    <location>
        <begin position="743"/>
        <end position="756"/>
    </location>
</feature>
<feature type="region of interest" description="Disordered" evidence="3">
    <location>
        <begin position="995"/>
        <end position="1029"/>
    </location>
</feature>
<feature type="region of interest" description="Disordered" evidence="3">
    <location>
        <begin position="822"/>
        <end position="841"/>
    </location>
</feature>
<feature type="compositionally biased region" description="Basic and acidic residues" evidence="3">
    <location>
        <begin position="557"/>
        <end position="567"/>
    </location>
</feature>
<name>A0ABU7EFN0_9TELE</name>
<feature type="compositionally biased region" description="Basic and acidic residues" evidence="3">
    <location>
        <begin position="254"/>
        <end position="268"/>
    </location>
</feature>
<feature type="region of interest" description="Disordered" evidence="3">
    <location>
        <begin position="163"/>
        <end position="187"/>
    </location>
</feature>
<comment type="caution">
    <text evidence="6">The sequence shown here is derived from an EMBL/GenBank/DDBJ whole genome shotgun (WGS) entry which is preliminary data.</text>
</comment>
<evidence type="ECO:0000259" key="5">
    <source>
        <dbReference type="Pfam" id="PF25779"/>
    </source>
</evidence>
<feature type="compositionally biased region" description="Basic and acidic residues" evidence="3">
    <location>
        <begin position="574"/>
        <end position="586"/>
    </location>
</feature>
<evidence type="ECO:0000313" key="6">
    <source>
        <dbReference type="EMBL" id="MED6286068.1"/>
    </source>
</evidence>
<proteinExistence type="inferred from homology"/>
<keyword evidence="2" id="KW-0175">Coiled coil</keyword>
<feature type="region of interest" description="Disordered" evidence="3">
    <location>
        <begin position="724"/>
        <end position="756"/>
    </location>
</feature>